<sequence length="81" mass="9325">MASEEIREVTRIGRADGQWGCKCPHCGRAMFFSEDTIEEVRGSQYQHTARLSFISEQRCNGWLEVSSTAKYSRIMFDQGEE</sequence>
<organism evidence="2 3">
    <name type="scientific">Providencia rettgeri</name>
    <dbReference type="NCBI Taxonomy" id="587"/>
    <lineage>
        <taxon>Bacteria</taxon>
        <taxon>Pseudomonadati</taxon>
        <taxon>Pseudomonadota</taxon>
        <taxon>Gammaproteobacteria</taxon>
        <taxon>Enterobacterales</taxon>
        <taxon>Morganellaceae</taxon>
        <taxon>Providencia</taxon>
    </lineage>
</organism>
<reference evidence="1" key="2">
    <citation type="submission" date="2019-02" db="EMBL/GenBank/DDBJ databases">
        <title>Genomic characterization of isolates from hospital effluents in KZN, South Africa.</title>
        <authorList>
            <person name="Ntshobeni N."/>
            <person name="Allam M."/>
            <person name="Ismail A."/>
            <person name="Amoako D."/>
            <person name="Essack S."/>
            <person name="Chenia H."/>
        </authorList>
    </citation>
    <scope>NUCLEOTIDE SEQUENCE</scope>
    <source>
        <strain evidence="1">AFE97_S1</strain>
    </source>
</reference>
<evidence type="ECO:0000313" key="1">
    <source>
        <dbReference type="EMBL" id="MBX6979494.1"/>
    </source>
</evidence>
<name>A0A264VNP8_PRORE</name>
<dbReference type="EMBL" id="NOWC01000029">
    <property type="protein sequence ID" value="OZS72912.1"/>
    <property type="molecule type" value="Genomic_DNA"/>
</dbReference>
<reference evidence="2 3" key="1">
    <citation type="submission" date="2017-07" db="EMBL/GenBank/DDBJ databases">
        <title>blaIMP-27 on transferable plasmids in Proteus mirabilis and Providencia rettgeri.</title>
        <authorList>
            <person name="Potter R."/>
        </authorList>
    </citation>
    <scope>NUCLEOTIDE SEQUENCE [LARGE SCALE GENOMIC DNA]</scope>
    <source>
        <strain evidence="2 3">PR1</strain>
    </source>
</reference>
<protein>
    <submittedName>
        <fullName evidence="2">Uncharacterized protein</fullName>
    </submittedName>
</protein>
<evidence type="ECO:0000313" key="2">
    <source>
        <dbReference type="EMBL" id="OZS72912.1"/>
    </source>
</evidence>
<dbReference type="Proteomes" id="UP000824410">
    <property type="component" value="Unassembled WGS sequence"/>
</dbReference>
<accession>A0A264VNP8</accession>
<evidence type="ECO:0000313" key="3">
    <source>
        <dbReference type="Proteomes" id="UP000216001"/>
    </source>
</evidence>
<dbReference type="RefSeq" id="WP_094962646.1">
    <property type="nucleotide sequence ID" value="NZ_NOWC01000029.1"/>
</dbReference>
<proteinExistence type="predicted"/>
<dbReference type="EMBL" id="SHDO01000004">
    <property type="protein sequence ID" value="MBX6979494.1"/>
    <property type="molecule type" value="Genomic_DNA"/>
</dbReference>
<gene>
    <name evidence="2" type="ORF">CHI95_19730</name>
    <name evidence="1" type="ORF">EX242_04315</name>
</gene>
<dbReference type="AlphaFoldDB" id="A0A264VNP8"/>
<comment type="caution">
    <text evidence="2">The sequence shown here is derived from an EMBL/GenBank/DDBJ whole genome shotgun (WGS) entry which is preliminary data.</text>
</comment>
<dbReference type="Proteomes" id="UP000216001">
    <property type="component" value="Unassembled WGS sequence"/>
</dbReference>